<sequence>MAGFLRKFRKNADVEHPAPSKPVQSDSPPSLPPLFARFATSTLESSLLESCIMPIPKPQQEDDWDPWKALTSEEPPPPPKLEPPPKPEPRVQPPPLPASRRKYTGPGLPPVRLTDPDAHPIRAVSTHQSPMTPQHPSKIISHTPHHTQQNQKPSSSSSSSSNHTDATQFTHSASSSSAFTSSSSIAPAIKHLDVTRPQGRSPTSVQQQRLPQSTINSLHPPLGIPNVISRPAGSPIATARTQTRPSSVAPPSSAAPPSALPPPQGNQNTQRNLMTTTVMTQTATRSPSTNTRTAVVPSSSTARLSVVSSSTAAPARSSSTARTTPRRSAAAPPTIRSSAAPPPSTYVIPHLQTTQPLRLNLNRSPSFELSAAPIRKGPLIFAAMAQGQANDQQENQSPNQNQRTSIVQHQNLSLADHQRPQAPMTIRQAPISQHDNSVNATCISAPSARRVVDHDHGMLGYPSPPAEYTSLDFSGLNVPLGVGPVFVPSTERASAPLASAPASKGVPLLSASGVPFTSERGGLVRGGSERITVASTSTSVHASAQGQGQGRVGASGPGRAPFAFEAGRRVSLDVGRSTDVLIGRDAPAGRSLDAAPAPISASSRIRVSSDASTRVPPMRKLNKTTSKESLKPRVLTKSRPPTPSSSGHSPSSMPAKLVLKKISMEALFSEDTLFLDEDPFKKVEGVQVVKMNGEEAVGARPVTPLPPRPKSPLTPESPEDYPSARNQRRGQWLEKTRPPVVADAAVQQEVMSKEAELLQEEEEARFRKAEETRRKEEEVRQREGKERMEREAEEKRLKEEADEKQRLEDELARKPPTFYPIVSHLADASLLPHLLACLTFSDWCALYAANKEVRAVFESRVLREYVLEHFLGTVGYQRWSFEWAEPLALSLKDLNDYMRGVSMPTHQYAQLADTYLQARIPTPGSLAGRPKPQIPDIVSLAMTTRAYTRVVMRLRAQAESEARAFARSHLSPASSPPATRDGHGQVVRSSSSRTPSPTSLYSHGKSSVSSTKGAFRSPLVRLHRAPLLRVFVPSPEGEWLSDSSVVECEAELKRAGVLKLLRVGDVVWDVAVGDEGNLGRMVWDGSYLVDLDYKYSRMGELSPYFHSLAFSPSYFHRVIRTGVNPVVNPGGNPIVYLDVSPWGQELAANLQLLQDRATTATPHGTLHSVVHWLHRSSFTIRPPVSPHHPHAYSHSQNLRLPIPNVAGFFIDPGWYGTVIVEAEGTNEGLADFQARCGPGVFPPRADNVTSKMRNEKERGSRRVYRVLREKSRPGEIWIRAVREKERVM</sequence>
<dbReference type="HOGENOM" id="CLU_262470_0_0_1"/>
<feature type="compositionally biased region" description="Pro residues" evidence="1">
    <location>
        <begin position="703"/>
        <end position="712"/>
    </location>
</feature>
<organism evidence="2 3">
    <name type="scientific">Suillus luteus UH-Slu-Lm8-n1</name>
    <dbReference type="NCBI Taxonomy" id="930992"/>
    <lineage>
        <taxon>Eukaryota</taxon>
        <taxon>Fungi</taxon>
        <taxon>Dikarya</taxon>
        <taxon>Basidiomycota</taxon>
        <taxon>Agaricomycotina</taxon>
        <taxon>Agaricomycetes</taxon>
        <taxon>Agaricomycetidae</taxon>
        <taxon>Boletales</taxon>
        <taxon>Suillineae</taxon>
        <taxon>Suillaceae</taxon>
        <taxon>Suillus</taxon>
    </lineage>
</organism>
<feature type="compositionally biased region" description="Low complexity" evidence="1">
    <location>
        <begin position="275"/>
        <end position="284"/>
    </location>
</feature>
<feature type="region of interest" description="Disordered" evidence="1">
    <location>
        <begin position="588"/>
        <end position="653"/>
    </location>
</feature>
<dbReference type="Proteomes" id="UP000054485">
    <property type="component" value="Unassembled WGS sequence"/>
</dbReference>
<keyword evidence="3" id="KW-1185">Reference proteome</keyword>
<feature type="compositionally biased region" description="Polar residues" evidence="1">
    <location>
        <begin position="198"/>
        <end position="217"/>
    </location>
</feature>
<feature type="compositionally biased region" description="Polar residues" evidence="1">
    <location>
        <begin position="125"/>
        <end position="135"/>
    </location>
</feature>
<feature type="compositionally biased region" description="Low complexity" evidence="1">
    <location>
        <begin position="986"/>
        <end position="999"/>
    </location>
</feature>
<feature type="compositionally biased region" description="Low complexity" evidence="1">
    <location>
        <begin position="644"/>
        <end position="653"/>
    </location>
</feature>
<feature type="compositionally biased region" description="Low complexity" evidence="1">
    <location>
        <begin position="298"/>
        <end position="339"/>
    </location>
</feature>
<evidence type="ECO:0000313" key="3">
    <source>
        <dbReference type="Proteomes" id="UP000054485"/>
    </source>
</evidence>
<dbReference type="OrthoDB" id="3365519at2759"/>
<reference evidence="2 3" key="1">
    <citation type="submission" date="2014-04" db="EMBL/GenBank/DDBJ databases">
        <authorList>
            <consortium name="DOE Joint Genome Institute"/>
            <person name="Kuo A."/>
            <person name="Ruytinx J."/>
            <person name="Rineau F."/>
            <person name="Colpaert J."/>
            <person name="Kohler A."/>
            <person name="Nagy L.G."/>
            <person name="Floudas D."/>
            <person name="Copeland A."/>
            <person name="Barry K.W."/>
            <person name="Cichocki N."/>
            <person name="Veneault-Fourrey C."/>
            <person name="LaButti K."/>
            <person name="Lindquist E.A."/>
            <person name="Lipzen A."/>
            <person name="Lundell T."/>
            <person name="Morin E."/>
            <person name="Murat C."/>
            <person name="Sun H."/>
            <person name="Tunlid A."/>
            <person name="Henrissat B."/>
            <person name="Grigoriev I.V."/>
            <person name="Hibbett D.S."/>
            <person name="Martin F."/>
            <person name="Nordberg H.P."/>
            <person name="Cantor M.N."/>
            <person name="Hua S.X."/>
        </authorList>
    </citation>
    <scope>NUCLEOTIDE SEQUENCE [LARGE SCALE GENOMIC DNA]</scope>
    <source>
        <strain evidence="2 3">UH-Slu-Lm8-n1</strain>
    </source>
</reference>
<feature type="compositionally biased region" description="Basic and acidic residues" evidence="1">
    <location>
        <begin position="764"/>
        <end position="809"/>
    </location>
</feature>
<gene>
    <name evidence="2" type="ORF">CY34DRAFT_801222</name>
</gene>
<dbReference type="InParanoid" id="A0A0D0B7E1"/>
<dbReference type="EMBL" id="KN835168">
    <property type="protein sequence ID" value="KIK45754.1"/>
    <property type="molecule type" value="Genomic_DNA"/>
</dbReference>
<feature type="compositionally biased region" description="Low complexity" evidence="1">
    <location>
        <begin position="245"/>
        <end position="257"/>
    </location>
</feature>
<accession>A0A0D0B7E1</accession>
<feature type="compositionally biased region" description="Polar residues" evidence="1">
    <location>
        <begin position="285"/>
        <end position="297"/>
    </location>
</feature>
<dbReference type="CDD" id="cd22265">
    <property type="entry name" value="UDM1_RNF168"/>
    <property type="match status" value="1"/>
</dbReference>
<feature type="region of interest" description="Disordered" evidence="1">
    <location>
        <begin position="52"/>
        <end position="345"/>
    </location>
</feature>
<feature type="region of interest" description="Disordered" evidence="1">
    <location>
        <begin position="763"/>
        <end position="809"/>
    </location>
</feature>
<evidence type="ECO:0000313" key="2">
    <source>
        <dbReference type="EMBL" id="KIK45754.1"/>
    </source>
</evidence>
<feature type="region of interest" description="Disordered" evidence="1">
    <location>
        <begin position="697"/>
        <end position="737"/>
    </location>
</feature>
<feature type="region of interest" description="Disordered" evidence="1">
    <location>
        <begin position="1"/>
        <end position="35"/>
    </location>
</feature>
<feature type="compositionally biased region" description="Low complexity" evidence="1">
    <location>
        <begin position="169"/>
        <end position="184"/>
    </location>
</feature>
<name>A0A0D0B7E1_9AGAM</name>
<feature type="compositionally biased region" description="Low complexity" evidence="1">
    <location>
        <begin position="535"/>
        <end position="544"/>
    </location>
</feature>
<protein>
    <submittedName>
        <fullName evidence="2">Uncharacterized protein</fullName>
    </submittedName>
</protein>
<evidence type="ECO:0000256" key="1">
    <source>
        <dbReference type="SAM" id="MobiDB-lite"/>
    </source>
</evidence>
<feature type="region of interest" description="Disordered" evidence="1">
    <location>
        <begin position="535"/>
        <end position="560"/>
    </location>
</feature>
<feature type="compositionally biased region" description="Gly residues" evidence="1">
    <location>
        <begin position="547"/>
        <end position="556"/>
    </location>
</feature>
<feature type="region of interest" description="Disordered" evidence="1">
    <location>
        <begin position="965"/>
        <end position="1011"/>
    </location>
</feature>
<reference evidence="3" key="2">
    <citation type="submission" date="2015-01" db="EMBL/GenBank/DDBJ databases">
        <title>Evolutionary Origins and Diversification of the Mycorrhizal Mutualists.</title>
        <authorList>
            <consortium name="DOE Joint Genome Institute"/>
            <consortium name="Mycorrhizal Genomics Consortium"/>
            <person name="Kohler A."/>
            <person name="Kuo A."/>
            <person name="Nagy L.G."/>
            <person name="Floudas D."/>
            <person name="Copeland A."/>
            <person name="Barry K.W."/>
            <person name="Cichocki N."/>
            <person name="Veneault-Fourrey C."/>
            <person name="LaButti K."/>
            <person name="Lindquist E.A."/>
            <person name="Lipzen A."/>
            <person name="Lundell T."/>
            <person name="Morin E."/>
            <person name="Murat C."/>
            <person name="Riley R."/>
            <person name="Ohm R."/>
            <person name="Sun H."/>
            <person name="Tunlid A."/>
            <person name="Henrissat B."/>
            <person name="Grigoriev I.V."/>
            <person name="Hibbett D.S."/>
            <person name="Martin F."/>
        </authorList>
    </citation>
    <scope>NUCLEOTIDE SEQUENCE [LARGE SCALE GENOMIC DNA]</scope>
    <source>
        <strain evidence="3">UH-Slu-Lm8-n1</strain>
    </source>
</reference>
<feature type="compositionally biased region" description="Low complexity" evidence="1">
    <location>
        <begin position="594"/>
        <end position="606"/>
    </location>
</feature>
<dbReference type="STRING" id="930992.A0A0D0B7E1"/>
<proteinExistence type="predicted"/>
<feature type="compositionally biased region" description="Polar residues" evidence="1">
    <location>
        <begin position="265"/>
        <end position="274"/>
    </location>
</feature>
<feature type="compositionally biased region" description="Polar residues" evidence="1">
    <location>
        <begin position="1000"/>
        <end position="1011"/>
    </location>
</feature>